<dbReference type="PANTHER" id="PTHR18950:SF0">
    <property type="entry name" value="PROGESTERONE IMMUNOMODULATORY BINDING FACTOR 1"/>
    <property type="match status" value="1"/>
</dbReference>
<feature type="coiled-coil region" evidence="1">
    <location>
        <begin position="479"/>
        <end position="548"/>
    </location>
</feature>
<sequence>MAILETPALKIGPDSLSESGYGCGEEHSPGSGYHRGFYEQASHASTVASAVEGDAPPWSAVPPRNRQTGPTNFVSGIDALPQLTKRIFDLENENTTLRLERAADARRQVPSVFQEQLREQAMGHEEEMMKFQEEKQSLEATKGFFNSVKRELSLCRDLHITDEAYERLKQRREDKLSLHEYVQMKAYEQTAEHKACIERLNKEIDSLKQDNSNLHAERQRAQMRIQQLKDRADSQAQKAVEFDHVQARNKFLEEDLSTLKQMQTLQTEQMRGFAAEKLQLTQQIDNLESENRLLVQDKDHLEKNVERLEAELRRQTASVEELTSRVIEIKDKKRLLAHKLDLEKNSNDRDLKTQADVEIRRIEEKARLELQDVRARLTEIHEKEVQLLKDRAEVATQKIEHLEKKCEASDAAYQVRPRAFGQNTRHHHRTGKTLAEKLEERPKQRGHGASSRPLSNFILTEKIRKRESVLHTVPGPEVLVEYQNVQSQLREEILELTAEVKMRSFENERLSLTCDDSARTKAKLELENEMLQKKIDVLREEVISLQKRSSEESARDRVELVLLREKVAAFERTEDEVDAALNFLASYGCDATEREERGRDSEDATALPTPAARRLQESLYLARKLRSKNMELQTAQEQLQEAEKRIAHLERESYVLREAVDNQHRPQSWLQSRLRDKEVELLSTREELQEAREALENHKKLLEKALEEKTRLTMEVKEIQETRSLLAALKRAVLERKRDRRIRSTLATGTVLSDPRARRHRFPSANPLGRLLDASRSSSKRRHSVLKSLLQRLVDGHPSLGGAESDGLFPRQNTFSRDWESRKDRRFAWGLSSQPSSRQAAEKGERQESFLPPRENPLPIVIGDSEALHGADLALPIFGRSSLLFGHDGNGAPPKSIRLLPSRSARPNATLPFPGKRQRARSASPETESRQTPSRSLRGAKTPERVSSSKAPTTHAVGQKESSLSELERTAEKRERGALRIETPEKSAPSAQALDRDTRLAVPLTDKENFALTGAGSSRAR</sequence>
<dbReference type="PANTHER" id="PTHR18950">
    <property type="entry name" value="PROGESTERONE-INDUCED BLOCKING FACTOR 1"/>
    <property type="match status" value="1"/>
</dbReference>
<gene>
    <name evidence="3" type="ORF">BN1204_038860</name>
</gene>
<feature type="region of interest" description="Disordered" evidence="2">
    <location>
        <begin position="895"/>
        <end position="1000"/>
    </location>
</feature>
<feature type="coiled-coil region" evidence="1">
    <location>
        <begin position="190"/>
        <end position="325"/>
    </location>
</feature>
<feature type="region of interest" description="Disordered" evidence="2">
    <location>
        <begin position="830"/>
        <end position="857"/>
    </location>
</feature>
<feature type="region of interest" description="Disordered" evidence="2">
    <location>
        <begin position="53"/>
        <end position="73"/>
    </location>
</feature>
<feature type="coiled-coil region" evidence="1">
    <location>
        <begin position="363"/>
        <end position="412"/>
    </location>
</feature>
<feature type="compositionally biased region" description="Basic and acidic residues" evidence="2">
    <location>
        <begin position="434"/>
        <end position="443"/>
    </location>
</feature>
<reference evidence="3" key="1">
    <citation type="journal article" date="2015" name="PLoS ONE">
        <title>Comprehensive Evaluation of Toxoplasma gondii VEG and Neospora caninum LIV Genomes with Tachyzoite Stage Transcriptome and Proteome Defines Novel Transcript Features.</title>
        <authorList>
            <person name="Ramaprasad A."/>
            <person name="Mourier T."/>
            <person name="Naeem R."/>
            <person name="Malas T.B."/>
            <person name="Moussa E."/>
            <person name="Panigrahi A."/>
            <person name="Vermont S.J."/>
            <person name="Otto T.D."/>
            <person name="Wastling J."/>
            <person name="Pain A."/>
        </authorList>
    </citation>
    <scope>NUCLEOTIDE SEQUENCE</scope>
    <source>
        <strain evidence="3">Liverpool</strain>
    </source>
</reference>
<dbReference type="GO" id="GO:0005815">
    <property type="term" value="C:microtubule organizing center"/>
    <property type="evidence" value="ECO:0007669"/>
    <property type="project" value="TreeGrafter"/>
</dbReference>
<accession>A0A0F7UJ12</accession>
<name>A0A0F7UJ12_NEOCL</name>
<evidence type="ECO:0000256" key="1">
    <source>
        <dbReference type="SAM" id="Coils"/>
    </source>
</evidence>
<evidence type="ECO:0000313" key="3">
    <source>
        <dbReference type="EMBL" id="CEL68112.1"/>
    </source>
</evidence>
<feature type="coiled-coil region" evidence="1">
    <location>
        <begin position="114"/>
        <end position="141"/>
    </location>
</feature>
<feature type="region of interest" description="Disordered" evidence="2">
    <location>
        <begin position="422"/>
        <end position="453"/>
    </location>
</feature>
<feature type="region of interest" description="Disordered" evidence="2">
    <location>
        <begin position="754"/>
        <end position="779"/>
    </location>
</feature>
<dbReference type="EMBL" id="LN714484">
    <property type="protein sequence ID" value="CEL68112.1"/>
    <property type="molecule type" value="Genomic_DNA"/>
</dbReference>
<feature type="compositionally biased region" description="Basic and acidic residues" evidence="2">
    <location>
        <begin position="966"/>
        <end position="985"/>
    </location>
</feature>
<dbReference type="InterPro" id="IPR026205">
    <property type="entry name" value="PIBF1"/>
</dbReference>
<keyword evidence="1" id="KW-0175">Coiled coil</keyword>
<organism evidence="3">
    <name type="scientific">Neospora caninum (strain Liverpool)</name>
    <dbReference type="NCBI Taxonomy" id="572307"/>
    <lineage>
        <taxon>Eukaryota</taxon>
        <taxon>Sar</taxon>
        <taxon>Alveolata</taxon>
        <taxon>Apicomplexa</taxon>
        <taxon>Conoidasida</taxon>
        <taxon>Coccidia</taxon>
        <taxon>Eucoccidiorida</taxon>
        <taxon>Eimeriorina</taxon>
        <taxon>Sarcocystidae</taxon>
        <taxon>Neospora</taxon>
    </lineage>
</organism>
<feature type="compositionally biased region" description="Polar residues" evidence="2">
    <location>
        <begin position="924"/>
        <end position="935"/>
    </location>
</feature>
<evidence type="ECO:0000256" key="2">
    <source>
        <dbReference type="SAM" id="MobiDB-lite"/>
    </source>
</evidence>
<dbReference type="GO" id="GO:0060271">
    <property type="term" value="P:cilium assembly"/>
    <property type="evidence" value="ECO:0007669"/>
    <property type="project" value="TreeGrafter"/>
</dbReference>
<dbReference type="AlphaFoldDB" id="A0A0F7UJ12"/>
<proteinExistence type="predicted"/>
<feature type="region of interest" description="Disordered" evidence="2">
    <location>
        <begin position="1"/>
        <end position="36"/>
    </location>
</feature>
<feature type="coiled-coil region" evidence="1">
    <location>
        <begin position="622"/>
        <end position="722"/>
    </location>
</feature>
<protein>
    <submittedName>
        <fullName evidence="3">Myosin heavy chain, putative</fullName>
    </submittedName>
</protein>